<dbReference type="RefSeq" id="WP_345925050.1">
    <property type="nucleotide sequence ID" value="NZ_JBDIVF010000002.1"/>
</dbReference>
<gene>
    <name evidence="2" type="ORF">ABVT11_07615</name>
</gene>
<sequence length="86" mass="9660">METINRNNTQVFDARGISAGVRHTAFFGVMDRLEAGTVMRFINDQDPQSLLAQIAQRYGDRVRPEQIEGVGRVVIDFHIGSDRRAA</sequence>
<protein>
    <submittedName>
        <fullName evidence="2">DUF2249 domain-containing protein</fullName>
    </submittedName>
</protein>
<comment type="caution">
    <text evidence="2">The sequence shown here is derived from an EMBL/GenBank/DDBJ whole genome shotgun (WGS) entry which is preliminary data.</text>
</comment>
<feature type="domain" description="DUF2249" evidence="1">
    <location>
        <begin position="12"/>
        <end position="63"/>
    </location>
</feature>
<reference evidence="2 3" key="1">
    <citation type="submission" date="2024-07" db="EMBL/GenBank/DDBJ databases">
        <title>Uliginosibacterium paludis KCTC:42655.</title>
        <authorList>
            <person name="Kim M.K."/>
        </authorList>
    </citation>
    <scope>NUCLEOTIDE SEQUENCE [LARGE SCALE GENOMIC DNA]</scope>
    <source>
        <strain evidence="2 3">KCTC 42655</strain>
    </source>
</reference>
<dbReference type="Proteomes" id="UP001548590">
    <property type="component" value="Unassembled WGS sequence"/>
</dbReference>
<dbReference type="Pfam" id="PF10006">
    <property type="entry name" value="DUF2249"/>
    <property type="match status" value="1"/>
</dbReference>
<organism evidence="2 3">
    <name type="scientific">Uliginosibacterium paludis</name>
    <dbReference type="NCBI Taxonomy" id="1615952"/>
    <lineage>
        <taxon>Bacteria</taxon>
        <taxon>Pseudomonadati</taxon>
        <taxon>Pseudomonadota</taxon>
        <taxon>Betaproteobacteria</taxon>
        <taxon>Rhodocyclales</taxon>
        <taxon>Zoogloeaceae</taxon>
        <taxon>Uliginosibacterium</taxon>
    </lineage>
</organism>
<accession>A0ABV2CP54</accession>
<proteinExistence type="predicted"/>
<evidence type="ECO:0000259" key="1">
    <source>
        <dbReference type="Pfam" id="PF10006"/>
    </source>
</evidence>
<dbReference type="InterPro" id="IPR018720">
    <property type="entry name" value="DUF2249"/>
</dbReference>
<name>A0ABV2CP54_9RHOO</name>
<evidence type="ECO:0000313" key="3">
    <source>
        <dbReference type="Proteomes" id="UP001548590"/>
    </source>
</evidence>
<evidence type="ECO:0000313" key="2">
    <source>
        <dbReference type="EMBL" id="MET1489691.1"/>
    </source>
</evidence>
<keyword evidence="3" id="KW-1185">Reference proteome</keyword>
<dbReference type="EMBL" id="JBEWLZ010000003">
    <property type="protein sequence ID" value="MET1489691.1"/>
    <property type="molecule type" value="Genomic_DNA"/>
</dbReference>